<keyword evidence="3" id="KW-1185">Reference proteome</keyword>
<gene>
    <name evidence="2" type="ORF">FA13DRAFT_9114</name>
</gene>
<comment type="caution">
    <text evidence="2">The sequence shown here is derived from an EMBL/GenBank/DDBJ whole genome shotgun (WGS) entry which is preliminary data.</text>
</comment>
<proteinExistence type="predicted"/>
<dbReference type="Proteomes" id="UP000298030">
    <property type="component" value="Unassembled WGS sequence"/>
</dbReference>
<evidence type="ECO:0000313" key="2">
    <source>
        <dbReference type="EMBL" id="TEB39554.1"/>
    </source>
</evidence>
<protein>
    <submittedName>
        <fullName evidence="2">Uncharacterized protein</fullName>
    </submittedName>
</protein>
<feature type="compositionally biased region" description="Polar residues" evidence="1">
    <location>
        <begin position="27"/>
        <end position="37"/>
    </location>
</feature>
<dbReference type="AlphaFoldDB" id="A0A4Y7TZX4"/>
<evidence type="ECO:0000256" key="1">
    <source>
        <dbReference type="SAM" id="MobiDB-lite"/>
    </source>
</evidence>
<sequence length="102" mass="11048">MTSRYMVGSFLSGRPQLAAHTGPRVTPSPSFRSDSSPQPSPTCILFHFVPVLGPNWPNTVHWSARDNRLATLRLSSTPAQSLIHRSIGNSSGNSFVFALVAD</sequence>
<name>A0A4Y7TZX4_COPMI</name>
<accession>A0A4Y7TZX4</accession>
<evidence type="ECO:0000313" key="3">
    <source>
        <dbReference type="Proteomes" id="UP000298030"/>
    </source>
</evidence>
<dbReference type="EMBL" id="QPFP01000001">
    <property type="protein sequence ID" value="TEB39554.1"/>
    <property type="molecule type" value="Genomic_DNA"/>
</dbReference>
<reference evidence="2 3" key="1">
    <citation type="journal article" date="2019" name="Nat. Ecol. Evol.">
        <title>Megaphylogeny resolves global patterns of mushroom evolution.</title>
        <authorList>
            <person name="Varga T."/>
            <person name="Krizsan K."/>
            <person name="Foldi C."/>
            <person name="Dima B."/>
            <person name="Sanchez-Garcia M."/>
            <person name="Sanchez-Ramirez S."/>
            <person name="Szollosi G.J."/>
            <person name="Szarkandi J.G."/>
            <person name="Papp V."/>
            <person name="Albert L."/>
            <person name="Andreopoulos W."/>
            <person name="Angelini C."/>
            <person name="Antonin V."/>
            <person name="Barry K.W."/>
            <person name="Bougher N.L."/>
            <person name="Buchanan P."/>
            <person name="Buyck B."/>
            <person name="Bense V."/>
            <person name="Catcheside P."/>
            <person name="Chovatia M."/>
            <person name="Cooper J."/>
            <person name="Damon W."/>
            <person name="Desjardin D."/>
            <person name="Finy P."/>
            <person name="Geml J."/>
            <person name="Haridas S."/>
            <person name="Hughes K."/>
            <person name="Justo A."/>
            <person name="Karasinski D."/>
            <person name="Kautmanova I."/>
            <person name="Kiss B."/>
            <person name="Kocsube S."/>
            <person name="Kotiranta H."/>
            <person name="LaButti K.M."/>
            <person name="Lechner B.E."/>
            <person name="Liimatainen K."/>
            <person name="Lipzen A."/>
            <person name="Lukacs Z."/>
            <person name="Mihaltcheva S."/>
            <person name="Morgado L.N."/>
            <person name="Niskanen T."/>
            <person name="Noordeloos M.E."/>
            <person name="Ohm R.A."/>
            <person name="Ortiz-Santana B."/>
            <person name="Ovrebo C."/>
            <person name="Racz N."/>
            <person name="Riley R."/>
            <person name="Savchenko A."/>
            <person name="Shiryaev A."/>
            <person name="Soop K."/>
            <person name="Spirin V."/>
            <person name="Szebenyi C."/>
            <person name="Tomsovsky M."/>
            <person name="Tulloss R.E."/>
            <person name="Uehling J."/>
            <person name="Grigoriev I.V."/>
            <person name="Vagvolgyi C."/>
            <person name="Papp T."/>
            <person name="Martin F.M."/>
            <person name="Miettinen O."/>
            <person name="Hibbett D.S."/>
            <person name="Nagy L.G."/>
        </authorList>
    </citation>
    <scope>NUCLEOTIDE SEQUENCE [LARGE SCALE GENOMIC DNA]</scope>
    <source>
        <strain evidence="2 3">FP101781</strain>
    </source>
</reference>
<organism evidence="2 3">
    <name type="scientific">Coprinellus micaceus</name>
    <name type="common">Glistening ink-cap mushroom</name>
    <name type="synonym">Coprinus micaceus</name>
    <dbReference type="NCBI Taxonomy" id="71717"/>
    <lineage>
        <taxon>Eukaryota</taxon>
        <taxon>Fungi</taxon>
        <taxon>Dikarya</taxon>
        <taxon>Basidiomycota</taxon>
        <taxon>Agaricomycotina</taxon>
        <taxon>Agaricomycetes</taxon>
        <taxon>Agaricomycetidae</taxon>
        <taxon>Agaricales</taxon>
        <taxon>Agaricineae</taxon>
        <taxon>Psathyrellaceae</taxon>
        <taxon>Coprinellus</taxon>
    </lineage>
</organism>
<feature type="region of interest" description="Disordered" evidence="1">
    <location>
        <begin position="15"/>
        <end position="39"/>
    </location>
</feature>